<protein>
    <submittedName>
        <fullName evidence="1">Nucleoporin</fullName>
    </submittedName>
</protein>
<organism evidence="1">
    <name type="scientific">Micrococcus phage Olihed</name>
    <dbReference type="NCBI Taxonomy" id="3092209"/>
    <lineage>
        <taxon>Viruses</taxon>
        <taxon>Duplodnaviria</taxon>
        <taxon>Heunggongvirae</taxon>
        <taxon>Uroviricota</taxon>
        <taxon>Caudoviricetes</taxon>
    </lineage>
</organism>
<sequence>MVEAIERILGALTPLLVAATTVYGGVLVAKINKVNTKVDKVQKDIVTNHGSKNIGDAIDRLWEKLGTISDNQQDLIESVGRLRANDDALSGRVSAVERFFHPRSAHTNTGPVVQPVTIKKGRKPRKRRK</sequence>
<name>A0AAU6R5Y3_9CAUD</name>
<proteinExistence type="predicted"/>
<evidence type="ECO:0000313" key="1">
    <source>
        <dbReference type="EMBL" id="WZE63395.1"/>
    </source>
</evidence>
<reference evidence="1" key="1">
    <citation type="submission" date="2023-10" db="EMBL/GenBank/DDBJ databases">
        <title>Two new lytic phages for Micrococcus sp. strain 1402.</title>
        <authorList>
            <person name="Petrzik K."/>
        </authorList>
    </citation>
    <scope>NUCLEOTIDE SEQUENCE</scope>
</reference>
<accession>A0AAU6R5Y3</accession>
<dbReference type="EMBL" id="OR756648">
    <property type="protein sequence ID" value="WZE63395.1"/>
    <property type="molecule type" value="Genomic_DNA"/>
</dbReference>